<dbReference type="EMBL" id="CP158357">
    <property type="protein sequence ID" value="XBX77124.1"/>
    <property type="molecule type" value="Genomic_DNA"/>
</dbReference>
<protein>
    <submittedName>
        <fullName evidence="3">DUF4097 family beta strand repeat-containing protein</fullName>
    </submittedName>
</protein>
<dbReference type="Gene3D" id="2.160.20.120">
    <property type="match status" value="1"/>
</dbReference>
<feature type="compositionally biased region" description="Low complexity" evidence="1">
    <location>
        <begin position="22"/>
        <end position="34"/>
    </location>
</feature>
<evidence type="ECO:0000259" key="2">
    <source>
        <dbReference type="Pfam" id="PF13349"/>
    </source>
</evidence>
<feature type="domain" description="DUF4097" evidence="2">
    <location>
        <begin position="107"/>
        <end position="275"/>
    </location>
</feature>
<dbReference type="AlphaFoldDB" id="A0AAU7VSF3"/>
<accession>A0AAU7VSF3</accession>
<dbReference type="Pfam" id="PF13349">
    <property type="entry name" value="DUF4097"/>
    <property type="match status" value="1"/>
</dbReference>
<sequence length="321" mass="32459">MTNEQNDLTGGHTPLTPPPASAPQAPEAPQATQASGPWVADPGATASAEPSGSGRSSGVAAISVVVAVVGGIALLGSGGTAAAAAAGDLWSASLPDSVQTVDVDGIDGIDLDVDGSNMRIEFGDVDEAELSITNGRGPTWTFERDGDELTVHSPESKWGWWFSNWFGDEEIAVLTLPQSLNDSGLDGDLRLDAGSLDVEGDWGHLGVEVSAGALGLDGAADSLDVQMNAGRADILLDGVNTAVLGVSAGNLDVELTGVAPTQTTIDVSAGSLDLTVPDEAYGITQEVSAGSLDVKVDQSGSERRMIDVTLSAGSATIRPGN</sequence>
<gene>
    <name evidence="3" type="ORF">ABS642_14540</name>
</gene>
<proteinExistence type="predicted"/>
<organism evidence="3">
    <name type="scientific">Microbacterium sp. A8/3-1</name>
    <dbReference type="NCBI Taxonomy" id="3160749"/>
    <lineage>
        <taxon>Bacteria</taxon>
        <taxon>Bacillati</taxon>
        <taxon>Actinomycetota</taxon>
        <taxon>Actinomycetes</taxon>
        <taxon>Micrococcales</taxon>
        <taxon>Microbacteriaceae</taxon>
        <taxon>Microbacterium</taxon>
    </lineage>
</organism>
<dbReference type="InterPro" id="IPR025164">
    <property type="entry name" value="Toastrack_DUF4097"/>
</dbReference>
<dbReference type="RefSeq" id="WP_350350660.1">
    <property type="nucleotide sequence ID" value="NZ_CP158357.1"/>
</dbReference>
<evidence type="ECO:0000313" key="3">
    <source>
        <dbReference type="EMBL" id="XBX77124.1"/>
    </source>
</evidence>
<evidence type="ECO:0000256" key="1">
    <source>
        <dbReference type="SAM" id="MobiDB-lite"/>
    </source>
</evidence>
<name>A0AAU7VSF3_9MICO</name>
<feature type="region of interest" description="Disordered" evidence="1">
    <location>
        <begin position="1"/>
        <end position="56"/>
    </location>
</feature>
<reference evidence="3" key="1">
    <citation type="submission" date="2024-06" db="EMBL/GenBank/DDBJ databases">
        <title>Draft genome sequence of Microbacterium sp. strain A8/3-1, isolated from Oxytropis tragacanthoides Fisch. ex DC. Root nodules in the Altai region of Russia.</title>
        <authorList>
            <person name="Sazanova A."/>
            <person name="Guro P."/>
            <person name="Kuznetsova I."/>
            <person name="Belimov A."/>
            <person name="Safronova V."/>
        </authorList>
    </citation>
    <scope>NUCLEOTIDE SEQUENCE</scope>
    <source>
        <strain evidence="3">A8/3-1</strain>
    </source>
</reference>